<keyword evidence="4 13" id="KW-0732">Signal</keyword>
<proteinExistence type="predicted"/>
<feature type="transmembrane region" description="Helical" evidence="12">
    <location>
        <begin position="348"/>
        <end position="370"/>
    </location>
</feature>
<evidence type="ECO:0000256" key="3">
    <source>
        <dbReference type="ARBA" id="ARBA00022723"/>
    </source>
</evidence>
<dbReference type="GO" id="GO:0016342">
    <property type="term" value="C:catenin complex"/>
    <property type="evidence" value="ECO:0007669"/>
    <property type="project" value="TreeGrafter"/>
</dbReference>
<dbReference type="InterPro" id="IPR027397">
    <property type="entry name" value="Catenin-bd_sf"/>
</dbReference>
<evidence type="ECO:0000256" key="6">
    <source>
        <dbReference type="ARBA" id="ARBA00022837"/>
    </source>
</evidence>
<dbReference type="GO" id="GO:0034332">
    <property type="term" value="P:adherens junction organization"/>
    <property type="evidence" value="ECO:0007669"/>
    <property type="project" value="TreeGrafter"/>
</dbReference>
<dbReference type="SUPFAM" id="SSF49313">
    <property type="entry name" value="Cadherin-like"/>
    <property type="match status" value="3"/>
</dbReference>
<evidence type="ECO:0000256" key="8">
    <source>
        <dbReference type="ARBA" id="ARBA00023136"/>
    </source>
</evidence>
<evidence type="ECO:0000256" key="12">
    <source>
        <dbReference type="SAM" id="Phobius"/>
    </source>
</evidence>
<dbReference type="Pfam" id="PF00028">
    <property type="entry name" value="Cadherin"/>
    <property type="match status" value="1"/>
</dbReference>
<evidence type="ECO:0000313" key="15">
    <source>
        <dbReference type="Ensembl" id="ENSCVAP00000026719.1"/>
    </source>
</evidence>
<keyword evidence="9" id="KW-0325">Glycoprotein</keyword>
<keyword evidence="7" id="KW-0130">Cell adhesion</keyword>
<dbReference type="GO" id="GO:0045296">
    <property type="term" value="F:cadherin binding"/>
    <property type="evidence" value="ECO:0007669"/>
    <property type="project" value="TreeGrafter"/>
</dbReference>
<dbReference type="GO" id="GO:0060429">
    <property type="term" value="P:epithelium development"/>
    <property type="evidence" value="ECO:0007669"/>
    <property type="project" value="UniProtKB-ARBA"/>
</dbReference>
<evidence type="ECO:0000256" key="11">
    <source>
        <dbReference type="SAM" id="MobiDB-lite"/>
    </source>
</evidence>
<keyword evidence="16" id="KW-1185">Reference proteome</keyword>
<evidence type="ECO:0000259" key="14">
    <source>
        <dbReference type="PROSITE" id="PS50268"/>
    </source>
</evidence>
<dbReference type="InterPro" id="IPR002126">
    <property type="entry name" value="Cadherin-like_dom"/>
</dbReference>
<feature type="domain" description="Cadherin" evidence="14">
    <location>
        <begin position="135"/>
        <end position="239"/>
    </location>
</feature>
<keyword evidence="3" id="KW-0479">Metal-binding</keyword>
<feature type="domain" description="Cadherin" evidence="14">
    <location>
        <begin position="10"/>
        <end position="132"/>
    </location>
</feature>
<dbReference type="GO" id="GO:0008013">
    <property type="term" value="F:beta-catenin binding"/>
    <property type="evidence" value="ECO:0007669"/>
    <property type="project" value="TreeGrafter"/>
</dbReference>
<dbReference type="Proteomes" id="UP000265020">
    <property type="component" value="Unassembled WGS sequence"/>
</dbReference>
<keyword evidence="12" id="KW-1133">Transmembrane helix</keyword>
<dbReference type="FunFam" id="2.60.40.60:FF:000031">
    <property type="entry name" value="Cadherin 3"/>
    <property type="match status" value="1"/>
</dbReference>
<dbReference type="FunFam" id="2.60.40.60:FF:000019">
    <property type="entry name" value="Cadherin 2"/>
    <property type="match status" value="1"/>
</dbReference>
<dbReference type="Ensembl" id="ENSCVAT00000029523.1">
    <property type="protein sequence ID" value="ENSCVAP00000026719.1"/>
    <property type="gene ID" value="ENSCVAG00000012464.1"/>
</dbReference>
<keyword evidence="8 12" id="KW-0472">Membrane</keyword>
<evidence type="ECO:0000256" key="4">
    <source>
        <dbReference type="ARBA" id="ARBA00022729"/>
    </source>
</evidence>
<evidence type="ECO:0000256" key="7">
    <source>
        <dbReference type="ARBA" id="ARBA00022889"/>
    </source>
</evidence>
<dbReference type="PRINTS" id="PR00205">
    <property type="entry name" value="CADHERIN"/>
</dbReference>
<organism evidence="15 16">
    <name type="scientific">Cyprinodon variegatus</name>
    <name type="common">Sheepshead minnow</name>
    <dbReference type="NCBI Taxonomy" id="28743"/>
    <lineage>
        <taxon>Eukaryota</taxon>
        <taxon>Metazoa</taxon>
        <taxon>Chordata</taxon>
        <taxon>Craniata</taxon>
        <taxon>Vertebrata</taxon>
        <taxon>Euteleostomi</taxon>
        <taxon>Actinopterygii</taxon>
        <taxon>Neopterygii</taxon>
        <taxon>Teleostei</taxon>
        <taxon>Neoteleostei</taxon>
        <taxon>Acanthomorphata</taxon>
        <taxon>Ovalentaria</taxon>
        <taxon>Atherinomorphae</taxon>
        <taxon>Cyprinodontiformes</taxon>
        <taxon>Cyprinodontidae</taxon>
        <taxon>Cyprinodon</taxon>
    </lineage>
</organism>
<dbReference type="SMART" id="SM00112">
    <property type="entry name" value="CA"/>
    <property type="match status" value="1"/>
</dbReference>
<sequence>MNTANFVFFFFFQYEAEALENTASAEILRVGVEDKDKKGSEGWKAKYFFISGNEDNTYNITTDAETNEGIIGIAKGKNFDITTFVNLEIGVRNIEDLTLCKDGKQSTPPKDQPLDSVKIKVKMVDTNDPPVFETKSDKVQVHMVEESEPGQLLYTPVVKDIDSSSFRYIKVNDSAGWVTVDEKTGQITSVSRMDRESPHVVDNAYKVVIAAVDNGEPPATSTCTVTIYLRDINDNLPTLVKKTATLCTNEPEAMVKVPVKDTDADPYSGPFNFALEGDDTVENWKLISQNGNEVTLSKRTDLQYGNYSVPLLMEDKQNQASKETLQVEVCECNEEGVCRELKPLLTNLGAAAIGLVIAGLLLFLLLLAVLTCNQKREFKMDIDDGHQTLINYNQEGGGTDCKSPIILPQARDVNEGLKQYMQETETSPEDLYRMDTMVASSSYGMNTMESQFHGGFHGNLKGESRRYASTIGRSTFRSNSTYSQSMRNSTFSQSTRATEAHLRSQLHRRLGAYERESSLSTDSVNVYEYEGSNKSCLSQENDLYEDFDLTFLEKLGPQFSTLAKICTPKSEVNNA</sequence>
<dbReference type="Gene3D" id="4.10.900.10">
    <property type="entry name" value="TCF3-CBD (Catenin binding domain)"/>
    <property type="match status" value="1"/>
</dbReference>
<protein>
    <submittedName>
        <fullName evidence="15">Cadherin-like protein 26</fullName>
    </submittedName>
</protein>
<dbReference type="CDD" id="cd11304">
    <property type="entry name" value="Cadherin_repeat"/>
    <property type="match status" value="1"/>
</dbReference>
<dbReference type="GeneTree" id="ENSGT00940000161589"/>
<dbReference type="PROSITE" id="PS00232">
    <property type="entry name" value="CADHERIN_1"/>
    <property type="match status" value="1"/>
</dbReference>
<keyword evidence="5" id="KW-0677">Repeat</keyword>
<feature type="domain" description="Cadherin" evidence="14">
    <location>
        <begin position="238"/>
        <end position="345"/>
    </location>
</feature>
<dbReference type="PRINTS" id="PR01820">
    <property type="entry name" value="DESMOCOLLIN"/>
</dbReference>
<dbReference type="GO" id="GO:0005509">
    <property type="term" value="F:calcium ion binding"/>
    <property type="evidence" value="ECO:0007669"/>
    <property type="project" value="UniProtKB-UniRule"/>
</dbReference>
<dbReference type="FunFam" id="2.60.40.60:FF:000095">
    <property type="entry name" value="Cadherin 13"/>
    <property type="match status" value="1"/>
</dbReference>
<dbReference type="GO" id="GO:0044331">
    <property type="term" value="P:cell-cell adhesion mediated by cadherin"/>
    <property type="evidence" value="ECO:0007669"/>
    <property type="project" value="TreeGrafter"/>
</dbReference>
<evidence type="ECO:0000256" key="5">
    <source>
        <dbReference type="ARBA" id="ARBA00022737"/>
    </source>
</evidence>
<dbReference type="GO" id="GO:0016339">
    <property type="term" value="P:calcium-dependent cell-cell adhesion via plasma membrane cell adhesion molecules"/>
    <property type="evidence" value="ECO:0007669"/>
    <property type="project" value="TreeGrafter"/>
</dbReference>
<dbReference type="GO" id="GO:0016477">
    <property type="term" value="P:cell migration"/>
    <property type="evidence" value="ECO:0007669"/>
    <property type="project" value="TreeGrafter"/>
</dbReference>
<dbReference type="PANTHER" id="PTHR24027:SF78">
    <property type="entry name" value="CADHERIN-LIKE PROTEIN 26"/>
    <property type="match status" value="1"/>
</dbReference>
<dbReference type="Gene3D" id="2.60.40.60">
    <property type="entry name" value="Cadherins"/>
    <property type="match status" value="3"/>
</dbReference>
<reference evidence="15" key="2">
    <citation type="submission" date="2025-09" db="UniProtKB">
        <authorList>
            <consortium name="Ensembl"/>
        </authorList>
    </citation>
    <scope>IDENTIFICATION</scope>
</reference>
<evidence type="ECO:0000256" key="1">
    <source>
        <dbReference type="ARBA" id="ARBA00004236"/>
    </source>
</evidence>
<name>A0A3Q2E5N6_CYPVA</name>
<accession>A0A3Q2E5N6</accession>
<dbReference type="PANTHER" id="PTHR24027">
    <property type="entry name" value="CADHERIN-23"/>
    <property type="match status" value="1"/>
</dbReference>
<dbReference type="InterPro" id="IPR020894">
    <property type="entry name" value="Cadherin_CS"/>
</dbReference>
<keyword evidence="6 10" id="KW-0106">Calcium</keyword>
<feature type="chain" id="PRO_5018710324" evidence="13">
    <location>
        <begin position="19"/>
        <end position="575"/>
    </location>
</feature>
<dbReference type="InterPro" id="IPR039808">
    <property type="entry name" value="Cadherin"/>
</dbReference>
<dbReference type="GO" id="GO:0000902">
    <property type="term" value="P:cell morphogenesis"/>
    <property type="evidence" value="ECO:0007669"/>
    <property type="project" value="TreeGrafter"/>
</dbReference>
<feature type="signal peptide" evidence="13">
    <location>
        <begin position="1"/>
        <end position="18"/>
    </location>
</feature>
<dbReference type="GO" id="GO:0007156">
    <property type="term" value="P:homophilic cell adhesion via plasma membrane adhesion molecules"/>
    <property type="evidence" value="ECO:0007669"/>
    <property type="project" value="InterPro"/>
</dbReference>
<dbReference type="GO" id="GO:0007043">
    <property type="term" value="P:cell-cell junction assembly"/>
    <property type="evidence" value="ECO:0007669"/>
    <property type="project" value="TreeGrafter"/>
</dbReference>
<evidence type="ECO:0000256" key="10">
    <source>
        <dbReference type="PROSITE-ProRule" id="PRU00043"/>
    </source>
</evidence>
<dbReference type="GO" id="GO:0005912">
    <property type="term" value="C:adherens junction"/>
    <property type="evidence" value="ECO:0007669"/>
    <property type="project" value="TreeGrafter"/>
</dbReference>
<dbReference type="InterPro" id="IPR015919">
    <property type="entry name" value="Cadherin-like_sf"/>
</dbReference>
<feature type="region of interest" description="Disordered" evidence="11">
    <location>
        <begin position="478"/>
        <end position="497"/>
    </location>
</feature>
<evidence type="ECO:0000313" key="16">
    <source>
        <dbReference type="Proteomes" id="UP000265020"/>
    </source>
</evidence>
<dbReference type="AlphaFoldDB" id="A0A3Q2E5N6"/>
<evidence type="ECO:0000256" key="9">
    <source>
        <dbReference type="ARBA" id="ARBA00023180"/>
    </source>
</evidence>
<dbReference type="PROSITE" id="PS50268">
    <property type="entry name" value="CADHERIN_2"/>
    <property type="match status" value="3"/>
</dbReference>
<evidence type="ECO:0000256" key="13">
    <source>
        <dbReference type="SAM" id="SignalP"/>
    </source>
</evidence>
<keyword evidence="12" id="KW-0812">Transmembrane</keyword>
<reference evidence="15" key="1">
    <citation type="submission" date="2025-08" db="UniProtKB">
        <authorList>
            <consortium name="Ensembl"/>
        </authorList>
    </citation>
    <scope>IDENTIFICATION</scope>
</reference>
<keyword evidence="2" id="KW-1003">Cell membrane</keyword>
<evidence type="ECO:0000256" key="2">
    <source>
        <dbReference type="ARBA" id="ARBA00022475"/>
    </source>
</evidence>
<comment type="subcellular location">
    <subcellularLocation>
        <location evidence="1">Cell membrane</location>
    </subcellularLocation>
</comment>